<evidence type="ECO:0000313" key="2">
    <source>
        <dbReference type="EMBL" id="CAL1698388.1"/>
    </source>
</evidence>
<gene>
    <name evidence="2" type="ORF">GFSPODELE1_LOCUS2137</name>
</gene>
<name>A0ABP1CRS3_9APHY</name>
<dbReference type="PROSITE" id="PS50011">
    <property type="entry name" value="PROTEIN_KINASE_DOM"/>
    <property type="match status" value="1"/>
</dbReference>
<sequence>MSISDDGSSLRDIIIPDDISAIFHSVLKTAKIWTGLRAWFDARGYFIYPFITSEDPLPTDLLMYELGPGPASFPYAHVGSKNIFDRMRFHKMPSLWPAVSKEHQDVMIKILSTECDEVAILKYLMSGSQRSDPLNLTVPILDLFRFDHRYSFVVMPRWGPASYLEQTGFDCLGTALEYGLCMLKALAFLHKNLIAHRDIKPDNVLVNYYDEDPRLLLDYRLFFKSKQTKFVLCDFGLSVMFPPDTPPSARVCPAEESTWGTFEYHPPDVANGEAVYDPFAYDVACMGGVLCHVIGYMTPLAPPLAPFLDGMIIQDISSRYTAAEALEAYIRMMENLDPASLETPAPSPPPLPDYVWQAFDRWAGLPEEFVKEYSAHRPPVRPRRKVAQVDGTFYFVEWNSR</sequence>
<evidence type="ECO:0000259" key="1">
    <source>
        <dbReference type="PROSITE" id="PS50011"/>
    </source>
</evidence>
<dbReference type="PANTHER" id="PTHR44167:SF30">
    <property type="entry name" value="PHOSPHORYLASE KINASE"/>
    <property type="match status" value="1"/>
</dbReference>
<dbReference type="SMART" id="SM00220">
    <property type="entry name" value="S_TKc"/>
    <property type="match status" value="1"/>
</dbReference>
<keyword evidence="3" id="KW-1185">Reference proteome</keyword>
<dbReference type="InterPro" id="IPR000719">
    <property type="entry name" value="Prot_kinase_dom"/>
</dbReference>
<reference evidence="3" key="1">
    <citation type="submission" date="2024-04" db="EMBL/GenBank/DDBJ databases">
        <authorList>
            <person name="Shaw F."/>
            <person name="Minotto A."/>
        </authorList>
    </citation>
    <scope>NUCLEOTIDE SEQUENCE [LARGE SCALE GENOMIC DNA]</scope>
</reference>
<dbReference type="SUPFAM" id="SSF56112">
    <property type="entry name" value="Protein kinase-like (PK-like)"/>
    <property type="match status" value="1"/>
</dbReference>
<dbReference type="EMBL" id="OZ037953">
    <property type="protein sequence ID" value="CAL1698388.1"/>
    <property type="molecule type" value="Genomic_DNA"/>
</dbReference>
<organism evidence="2 3">
    <name type="scientific">Somion occarium</name>
    <dbReference type="NCBI Taxonomy" id="3059160"/>
    <lineage>
        <taxon>Eukaryota</taxon>
        <taxon>Fungi</taxon>
        <taxon>Dikarya</taxon>
        <taxon>Basidiomycota</taxon>
        <taxon>Agaricomycotina</taxon>
        <taxon>Agaricomycetes</taxon>
        <taxon>Polyporales</taxon>
        <taxon>Cerrenaceae</taxon>
        <taxon>Somion</taxon>
    </lineage>
</organism>
<dbReference type="Gene3D" id="1.10.510.10">
    <property type="entry name" value="Transferase(Phosphotransferase) domain 1"/>
    <property type="match status" value="1"/>
</dbReference>
<dbReference type="PROSITE" id="PS00108">
    <property type="entry name" value="PROTEIN_KINASE_ST"/>
    <property type="match status" value="1"/>
</dbReference>
<feature type="domain" description="Protein kinase" evidence="1">
    <location>
        <begin position="60"/>
        <end position="395"/>
    </location>
</feature>
<dbReference type="Proteomes" id="UP001497453">
    <property type="component" value="Chromosome 10"/>
</dbReference>
<protein>
    <recommendedName>
        <fullName evidence="1">Protein kinase domain-containing protein</fullName>
    </recommendedName>
</protein>
<dbReference type="Pfam" id="PF00069">
    <property type="entry name" value="Pkinase"/>
    <property type="match status" value="1"/>
</dbReference>
<proteinExistence type="predicted"/>
<dbReference type="InterPro" id="IPR008271">
    <property type="entry name" value="Ser/Thr_kinase_AS"/>
</dbReference>
<evidence type="ECO:0000313" key="3">
    <source>
        <dbReference type="Proteomes" id="UP001497453"/>
    </source>
</evidence>
<accession>A0ABP1CRS3</accession>
<dbReference type="InterPro" id="IPR011009">
    <property type="entry name" value="Kinase-like_dom_sf"/>
</dbReference>
<dbReference type="PANTHER" id="PTHR44167">
    <property type="entry name" value="OVARIAN-SPECIFIC SERINE/THREONINE-PROTEIN KINASE LOK-RELATED"/>
    <property type="match status" value="1"/>
</dbReference>